<dbReference type="PROSITE" id="PS51375">
    <property type="entry name" value="PPR"/>
    <property type="match status" value="6"/>
</dbReference>
<evidence type="ECO:0000256" key="2">
    <source>
        <dbReference type="PROSITE-ProRule" id="PRU00708"/>
    </source>
</evidence>
<organism evidence="4 5">
    <name type="scientific">Dipteronia sinensis</name>
    <dbReference type="NCBI Taxonomy" id="43782"/>
    <lineage>
        <taxon>Eukaryota</taxon>
        <taxon>Viridiplantae</taxon>
        <taxon>Streptophyta</taxon>
        <taxon>Embryophyta</taxon>
        <taxon>Tracheophyta</taxon>
        <taxon>Spermatophyta</taxon>
        <taxon>Magnoliopsida</taxon>
        <taxon>eudicotyledons</taxon>
        <taxon>Gunneridae</taxon>
        <taxon>Pentapetalae</taxon>
        <taxon>rosids</taxon>
        <taxon>malvids</taxon>
        <taxon>Sapindales</taxon>
        <taxon>Sapindaceae</taxon>
        <taxon>Hippocastanoideae</taxon>
        <taxon>Acereae</taxon>
        <taxon>Dipteronia</taxon>
    </lineage>
</organism>
<dbReference type="Pfam" id="PF01535">
    <property type="entry name" value="PPR"/>
    <property type="match status" value="6"/>
</dbReference>
<name>A0AAD9ZUZ8_9ROSI</name>
<dbReference type="PANTHER" id="PTHR47926">
    <property type="entry name" value="PENTATRICOPEPTIDE REPEAT-CONTAINING PROTEIN"/>
    <property type="match status" value="1"/>
</dbReference>
<dbReference type="AlphaFoldDB" id="A0AAD9ZUZ8"/>
<dbReference type="Gene3D" id="1.25.40.10">
    <property type="entry name" value="Tetratricopeptide repeat domain"/>
    <property type="match status" value="4"/>
</dbReference>
<reference evidence="4" key="1">
    <citation type="journal article" date="2023" name="Plant J.">
        <title>Genome sequences and population genomics provide insights into the demographic history, inbreeding, and mutation load of two 'living fossil' tree species of Dipteronia.</title>
        <authorList>
            <person name="Feng Y."/>
            <person name="Comes H.P."/>
            <person name="Chen J."/>
            <person name="Zhu S."/>
            <person name="Lu R."/>
            <person name="Zhang X."/>
            <person name="Li P."/>
            <person name="Qiu J."/>
            <person name="Olsen K.M."/>
            <person name="Qiu Y."/>
        </authorList>
    </citation>
    <scope>NUCLEOTIDE SEQUENCE</scope>
    <source>
        <strain evidence="4">NBL</strain>
    </source>
</reference>
<comment type="caution">
    <text evidence="4">The sequence shown here is derived from an EMBL/GenBank/DDBJ whole genome shotgun (WGS) entry which is preliminary data.</text>
</comment>
<feature type="repeat" description="PPR" evidence="2">
    <location>
        <begin position="363"/>
        <end position="397"/>
    </location>
</feature>
<dbReference type="NCBIfam" id="TIGR00756">
    <property type="entry name" value="PPR"/>
    <property type="match status" value="6"/>
</dbReference>
<keyword evidence="5" id="KW-1185">Reference proteome</keyword>
<proteinExistence type="predicted"/>
<feature type="repeat" description="PPR" evidence="2">
    <location>
        <begin position="292"/>
        <end position="326"/>
    </location>
</feature>
<dbReference type="InterPro" id="IPR011990">
    <property type="entry name" value="TPR-like_helical_dom_sf"/>
</dbReference>
<feature type="repeat" description="PPR" evidence="2">
    <location>
        <begin position="261"/>
        <end position="291"/>
    </location>
</feature>
<dbReference type="SUPFAM" id="SSF48452">
    <property type="entry name" value="TPR-like"/>
    <property type="match status" value="1"/>
</dbReference>
<accession>A0AAD9ZUZ8</accession>
<gene>
    <name evidence="4" type="ORF">Dsin_024359</name>
</gene>
<dbReference type="FunFam" id="1.25.40.10:FF:000348">
    <property type="entry name" value="Pentatricopeptide repeat-containing protein chloroplastic"/>
    <property type="match status" value="1"/>
</dbReference>
<keyword evidence="1" id="KW-0677">Repeat</keyword>
<protein>
    <submittedName>
        <fullName evidence="4">Uncharacterized protein</fullName>
    </submittedName>
</protein>
<feature type="repeat" description="PPR" evidence="2">
    <location>
        <begin position="160"/>
        <end position="190"/>
    </location>
</feature>
<dbReference type="GO" id="GO:0003723">
    <property type="term" value="F:RNA binding"/>
    <property type="evidence" value="ECO:0007669"/>
    <property type="project" value="InterPro"/>
</dbReference>
<feature type="transmembrane region" description="Helical" evidence="3">
    <location>
        <begin position="227"/>
        <end position="249"/>
    </location>
</feature>
<dbReference type="Pfam" id="PF20431">
    <property type="entry name" value="E_motif"/>
    <property type="match status" value="1"/>
</dbReference>
<dbReference type="GO" id="GO:0009451">
    <property type="term" value="P:RNA modification"/>
    <property type="evidence" value="ECO:0007669"/>
    <property type="project" value="InterPro"/>
</dbReference>
<keyword evidence="3" id="KW-0812">Transmembrane</keyword>
<feature type="repeat" description="PPR" evidence="2">
    <location>
        <begin position="53"/>
        <end position="87"/>
    </location>
</feature>
<dbReference type="InterPro" id="IPR002885">
    <property type="entry name" value="PPR_rpt"/>
</dbReference>
<dbReference type="FunFam" id="1.25.40.10:FF:000242">
    <property type="entry name" value="Pentatricopeptide repeat-containing protein"/>
    <property type="match status" value="1"/>
</dbReference>
<evidence type="ECO:0000256" key="3">
    <source>
        <dbReference type="SAM" id="Phobius"/>
    </source>
</evidence>
<feature type="transmembrane region" description="Helical" evidence="3">
    <location>
        <begin position="293"/>
        <end position="309"/>
    </location>
</feature>
<sequence>MNIPALTTNHSLLLHLHQNPENFIIHNQNLKTKTNISIKTNNNNDSKKPSVDPIILWTSSISRHCKNGQLPKAASEFTRMRLSGVNPNHITYITLLLGCTNFHFPSLESSCFGALLHALVCKLGLDKNDVMVGTVLVKMYVKMGRVDLARLVFDDMRVKNLVSWNTMIDGYIKNGKHKSAVLLFDEMPERDAISWTAMINGFVKKGRFEEALEWFREMQISGVEPDFVAIIAVLAACANVGTLGLGLWIHRYVLKHDFRDNVKVNNSLIDVYSRCGCIEFAHQVFKKMRNRTLVSWNSIIVGFAISGFAEEALEYFKSMQNEGFKPDGISFTGALTACSHAGLIDDGLRYFDVMKRVYRISPRIEHYGCIVDLYSRAGRLEEALNVVENMSEKPNEVVLGSLLAACRTNGNFRLAERLMKYLVDLDPDGDSNYVLLANMYAAIGRWDGAGKIRRKMKGLGIQKKPGISSIEIGGSIHEFVAVTKSFTKHGIFNIETKHVESGRNENFHL</sequence>
<dbReference type="EMBL" id="JANJYJ010000008">
    <property type="protein sequence ID" value="KAK3193049.1"/>
    <property type="molecule type" value="Genomic_DNA"/>
</dbReference>
<evidence type="ECO:0000256" key="1">
    <source>
        <dbReference type="ARBA" id="ARBA00022737"/>
    </source>
</evidence>
<dbReference type="InterPro" id="IPR046848">
    <property type="entry name" value="E_motif"/>
</dbReference>
<evidence type="ECO:0000313" key="4">
    <source>
        <dbReference type="EMBL" id="KAK3193049.1"/>
    </source>
</evidence>
<dbReference type="Pfam" id="PF13041">
    <property type="entry name" value="PPR_2"/>
    <property type="match status" value="2"/>
</dbReference>
<dbReference type="PANTHER" id="PTHR47926:SF510">
    <property type="entry name" value="PENTATRICOPEPTIDE REPEAT-CONTAINING PROTEIN"/>
    <property type="match status" value="1"/>
</dbReference>
<dbReference type="InterPro" id="IPR046960">
    <property type="entry name" value="PPR_At4g14850-like_plant"/>
</dbReference>
<feature type="repeat" description="PPR" evidence="2">
    <location>
        <begin position="191"/>
        <end position="225"/>
    </location>
</feature>
<evidence type="ECO:0000313" key="5">
    <source>
        <dbReference type="Proteomes" id="UP001281410"/>
    </source>
</evidence>
<keyword evidence="3" id="KW-1133">Transmembrane helix</keyword>
<dbReference type="Proteomes" id="UP001281410">
    <property type="component" value="Unassembled WGS sequence"/>
</dbReference>
<keyword evidence="3" id="KW-0472">Membrane</keyword>